<evidence type="ECO:0000313" key="2">
    <source>
        <dbReference type="EMBL" id="KAK2071181.1"/>
    </source>
</evidence>
<feature type="chain" id="PRO_5042223637" evidence="1">
    <location>
        <begin position="18"/>
        <end position="292"/>
    </location>
</feature>
<comment type="caution">
    <text evidence="2">The sequence shown here is derived from an EMBL/GenBank/DDBJ whole genome shotgun (WGS) entry which is preliminary data.</text>
</comment>
<keyword evidence="3" id="KW-1185">Reference proteome</keyword>
<dbReference type="Gene3D" id="3.40.50.150">
    <property type="entry name" value="Vaccinia Virus protein VP39"/>
    <property type="match status" value="1"/>
</dbReference>
<dbReference type="SUPFAM" id="SSF53335">
    <property type="entry name" value="S-adenosyl-L-methionine-dependent methyltransferases"/>
    <property type="match status" value="1"/>
</dbReference>
<dbReference type="AlphaFoldDB" id="A0AAD9I4S7"/>
<proteinExistence type="predicted"/>
<accession>A0AAD9I4S7</accession>
<evidence type="ECO:0000313" key="3">
    <source>
        <dbReference type="Proteomes" id="UP001217918"/>
    </source>
</evidence>
<name>A0AAD9I4S7_9PEZI</name>
<organism evidence="2 3">
    <name type="scientific">Phyllachora maydis</name>
    <dbReference type="NCBI Taxonomy" id="1825666"/>
    <lineage>
        <taxon>Eukaryota</taxon>
        <taxon>Fungi</taxon>
        <taxon>Dikarya</taxon>
        <taxon>Ascomycota</taxon>
        <taxon>Pezizomycotina</taxon>
        <taxon>Sordariomycetes</taxon>
        <taxon>Sordariomycetidae</taxon>
        <taxon>Phyllachorales</taxon>
        <taxon>Phyllachoraceae</taxon>
        <taxon>Phyllachora</taxon>
    </lineage>
</organism>
<gene>
    <name evidence="2" type="ORF">P8C59_005624</name>
</gene>
<protein>
    <submittedName>
        <fullName evidence="2">Uncharacterized protein</fullName>
    </submittedName>
</protein>
<feature type="signal peptide" evidence="1">
    <location>
        <begin position="1"/>
        <end position="17"/>
    </location>
</feature>
<dbReference type="Proteomes" id="UP001217918">
    <property type="component" value="Unassembled WGS sequence"/>
</dbReference>
<dbReference type="InterPro" id="IPR029063">
    <property type="entry name" value="SAM-dependent_MTases_sf"/>
</dbReference>
<dbReference type="EMBL" id="JAQQPM010000004">
    <property type="protein sequence ID" value="KAK2071181.1"/>
    <property type="molecule type" value="Genomic_DNA"/>
</dbReference>
<keyword evidence="1" id="KW-0732">Signal</keyword>
<sequence length="292" mass="32421">MAVPPRILHLLAAVAVAAVLFALMRQGGDHDLQTKLWNSMQDKLHGVGSAGAASNYTPTAEDKYAPPHVDDRPTFYEVATAQGTDKVPGNHKNKHQYQWMYDKVLPAFRDKNPKMLEIGLGCDMTYGPGKSYHTWLAYFPQVQLYFLEFDGKCVEKWTADMQDATVIAGDQADPAFLERMLAEHGRDFDVIVDDGGHTMKQQITSFTVLWPAVRPGGVYFIEDLETSWSPMYGGRPGMTDDSADTAMGFTFRLIDEINGQVGHPRGELSASLRSVECMEGICAFYKKRAGEA</sequence>
<evidence type="ECO:0000256" key="1">
    <source>
        <dbReference type="SAM" id="SignalP"/>
    </source>
</evidence>
<reference evidence="2" key="1">
    <citation type="journal article" date="2023" name="Mol. Plant Microbe Interact.">
        <title>Elucidating the Obligate Nature and Biological Capacity of an Invasive Fungal Corn Pathogen.</title>
        <authorList>
            <person name="MacCready J.S."/>
            <person name="Roggenkamp E.M."/>
            <person name="Gdanetz K."/>
            <person name="Chilvers M.I."/>
        </authorList>
    </citation>
    <scope>NUCLEOTIDE SEQUENCE</scope>
    <source>
        <strain evidence="2">PM02</strain>
    </source>
</reference>